<dbReference type="PANTHER" id="PTHR47739">
    <property type="entry name" value="TRNA1(VAL) (ADENINE(37)-N6)-METHYLTRANSFERASE"/>
    <property type="match status" value="1"/>
</dbReference>
<comment type="caution">
    <text evidence="2">The sequence shown here is derived from an EMBL/GenBank/DDBJ whole genome shotgun (WGS) entry which is preliminary data.</text>
</comment>
<sequence>MSIYSQDIISDSGIIINQDKKLYSFNLDTILLYNFAKTVKKGKIVDLCSGNGAIGLSLASKTKAQIYLVEIQKELANLSQKSIEDNSLEKQVHLVNDDLKNVQKYIDHDTVDMIVCNPPYFKVSDQTALKENPVLAIARHELKANLEDVLYAIKVLLKENSHAYLVYRPERLSELLSLMLQQRLQPKRIRFVRTSSQKDANLVLLDVIKTVKEASLKVEPDLTIYDENHQLTKEANQIINGNK</sequence>
<dbReference type="Pfam" id="PF05175">
    <property type="entry name" value="MTS"/>
    <property type="match status" value="1"/>
</dbReference>
<dbReference type="RefSeq" id="WP_056950487.1">
    <property type="nucleotide sequence ID" value="NZ_AZDY01000002.1"/>
</dbReference>
<dbReference type="CDD" id="cd02440">
    <property type="entry name" value="AdoMet_MTases"/>
    <property type="match status" value="1"/>
</dbReference>
<keyword evidence="3" id="KW-1185">Reference proteome</keyword>
<proteinExistence type="predicted"/>
<feature type="domain" description="Methyltransferase small" evidence="1">
    <location>
        <begin position="30"/>
        <end position="143"/>
    </location>
</feature>
<evidence type="ECO:0000313" key="2">
    <source>
        <dbReference type="EMBL" id="KRK84973.1"/>
    </source>
</evidence>
<dbReference type="InterPro" id="IPR029063">
    <property type="entry name" value="SAM-dependent_MTases_sf"/>
</dbReference>
<keyword evidence="2" id="KW-0808">Transferase</keyword>
<dbReference type="OrthoDB" id="9777257at2"/>
<dbReference type="PATRIC" id="fig|1423788.3.peg.1247"/>
<dbReference type="AlphaFoldDB" id="A0A0R1KNK4"/>
<dbReference type="InterPro" id="IPR007848">
    <property type="entry name" value="Small_mtfrase_dom"/>
</dbReference>
<dbReference type="GO" id="GO:0003676">
    <property type="term" value="F:nucleic acid binding"/>
    <property type="evidence" value="ECO:0007669"/>
    <property type="project" value="InterPro"/>
</dbReference>
<dbReference type="EMBL" id="AZDY01000002">
    <property type="protein sequence ID" value="KRK84973.1"/>
    <property type="molecule type" value="Genomic_DNA"/>
</dbReference>
<evidence type="ECO:0000313" key="3">
    <source>
        <dbReference type="Proteomes" id="UP000051515"/>
    </source>
</evidence>
<organism evidence="2 3">
    <name type="scientific">Companilactobacillus bobalius DSM 19674</name>
    <dbReference type="NCBI Taxonomy" id="1423788"/>
    <lineage>
        <taxon>Bacteria</taxon>
        <taxon>Bacillati</taxon>
        <taxon>Bacillota</taxon>
        <taxon>Bacilli</taxon>
        <taxon>Lactobacillales</taxon>
        <taxon>Lactobacillaceae</taxon>
        <taxon>Companilactobacillus</taxon>
        <taxon>Companilactobacillus bobalius</taxon>
    </lineage>
</organism>
<dbReference type="Gene3D" id="3.40.50.150">
    <property type="entry name" value="Vaccinia Virus protein VP39"/>
    <property type="match status" value="1"/>
</dbReference>
<evidence type="ECO:0000259" key="1">
    <source>
        <dbReference type="Pfam" id="PF05175"/>
    </source>
</evidence>
<accession>A0A0R1KNK4</accession>
<name>A0A0R1KNK4_9LACO</name>
<dbReference type="PROSITE" id="PS00092">
    <property type="entry name" value="N6_MTASE"/>
    <property type="match status" value="1"/>
</dbReference>
<keyword evidence="2" id="KW-0489">Methyltransferase</keyword>
<dbReference type="GO" id="GO:0032259">
    <property type="term" value="P:methylation"/>
    <property type="evidence" value="ECO:0007669"/>
    <property type="project" value="UniProtKB-KW"/>
</dbReference>
<dbReference type="GO" id="GO:0008757">
    <property type="term" value="F:S-adenosylmethionine-dependent methyltransferase activity"/>
    <property type="evidence" value="ECO:0007669"/>
    <property type="project" value="UniProtKB-ARBA"/>
</dbReference>
<protein>
    <submittedName>
        <fullName evidence="2">Methyltransferase small</fullName>
    </submittedName>
</protein>
<dbReference type="SUPFAM" id="SSF53335">
    <property type="entry name" value="S-adenosyl-L-methionine-dependent methyltransferases"/>
    <property type="match status" value="1"/>
</dbReference>
<dbReference type="InterPro" id="IPR002052">
    <property type="entry name" value="DNA_methylase_N6_adenine_CS"/>
</dbReference>
<dbReference type="PANTHER" id="PTHR47739:SF1">
    <property type="entry name" value="TRNA1(VAL) (ADENINE(37)-N6)-METHYLTRANSFERASE"/>
    <property type="match status" value="1"/>
</dbReference>
<dbReference type="STRING" id="1423788.FC78_GL001214"/>
<dbReference type="InterPro" id="IPR050210">
    <property type="entry name" value="tRNA_Adenine-N(6)_MTase"/>
</dbReference>
<dbReference type="Proteomes" id="UP000051515">
    <property type="component" value="Unassembled WGS sequence"/>
</dbReference>
<reference evidence="2 3" key="1">
    <citation type="journal article" date="2015" name="Genome Announc.">
        <title>Expanding the biotechnology potential of lactobacilli through comparative genomics of 213 strains and associated genera.</title>
        <authorList>
            <person name="Sun Z."/>
            <person name="Harris H.M."/>
            <person name="McCann A."/>
            <person name="Guo C."/>
            <person name="Argimon S."/>
            <person name="Zhang W."/>
            <person name="Yang X."/>
            <person name="Jeffery I.B."/>
            <person name="Cooney J.C."/>
            <person name="Kagawa T.F."/>
            <person name="Liu W."/>
            <person name="Song Y."/>
            <person name="Salvetti E."/>
            <person name="Wrobel A."/>
            <person name="Rasinkangas P."/>
            <person name="Parkhill J."/>
            <person name="Rea M.C."/>
            <person name="O'Sullivan O."/>
            <person name="Ritari J."/>
            <person name="Douillard F.P."/>
            <person name="Paul Ross R."/>
            <person name="Yang R."/>
            <person name="Briner A.E."/>
            <person name="Felis G.E."/>
            <person name="de Vos W.M."/>
            <person name="Barrangou R."/>
            <person name="Klaenhammer T.R."/>
            <person name="Caufield P.W."/>
            <person name="Cui Y."/>
            <person name="Zhang H."/>
            <person name="O'Toole P.W."/>
        </authorList>
    </citation>
    <scope>NUCLEOTIDE SEQUENCE [LARGE SCALE GENOMIC DNA]</scope>
    <source>
        <strain evidence="2 3">DSM 19674</strain>
    </source>
</reference>
<dbReference type="GO" id="GO:0008170">
    <property type="term" value="F:N-methyltransferase activity"/>
    <property type="evidence" value="ECO:0007669"/>
    <property type="project" value="UniProtKB-ARBA"/>
</dbReference>
<gene>
    <name evidence="2" type="ORF">FC78_GL001214</name>
</gene>